<keyword evidence="7" id="KW-1185">Reference proteome</keyword>
<protein>
    <submittedName>
        <fullName evidence="6">Uncharacterized protein</fullName>
    </submittedName>
</protein>
<reference evidence="6" key="2">
    <citation type="submission" date="2022-06" db="UniProtKB">
        <authorList>
            <consortium name="EnsemblMetazoa"/>
        </authorList>
    </citation>
    <scope>IDENTIFICATION</scope>
    <source>
        <strain evidence="6">p50T (Dazao)</strain>
    </source>
</reference>
<keyword evidence="3" id="KW-0964">Secreted</keyword>
<feature type="chain" id="PRO_5035941018" evidence="5">
    <location>
        <begin position="18"/>
        <end position="449"/>
    </location>
</feature>
<proteinExistence type="inferred from homology"/>
<comment type="similarity">
    <text evidence="2">Belongs to the major royal jelly protein family.</text>
</comment>
<sequence length="449" mass="52165">MILLIIFNSLLICNINCVRNIYEKTHYWNLFGYDIDGIKYTSDSDFEYNEGSISFDDVELKEHEKFLIRKNLVPNHVTFSYDVSIVSIPRTRPGIPFTVNTMNTFNFNKNDYSPLLRPYPSARVARDIVSVYETAEDGCQRLWFVDTGYLDMPGMRKQVAPPRIFAFEKNTKFKIYKGDISSNVLRGGITAGLRSLTIDYIFPCHETFVYISDDNGNAVIAFSFEIEQYWRIERQSTGGEAWSFPIPQSILVYVENVIRHRKSPNETFIHYSNILRSTKISQRLDRDTSVDLSERDTNPRGVLYDRNYDNNILFFTNEDRTNLYCWNMDTAMDENNIQFLTGISSDNGFYISAINTDGLTFYIMVNRYTGSTDDVYNENHINFADYTATIEEMLRNTKCIQPTNSTYFINNWRIKIQGSVGSPKYMVKYVTDEYIESQLKGLGEGIERK</sequence>
<evidence type="ECO:0000256" key="2">
    <source>
        <dbReference type="ARBA" id="ARBA00009127"/>
    </source>
</evidence>
<evidence type="ECO:0000256" key="3">
    <source>
        <dbReference type="ARBA" id="ARBA00022525"/>
    </source>
</evidence>
<dbReference type="RefSeq" id="XP_037872976.1">
    <property type="nucleotide sequence ID" value="XM_038017048.2"/>
</dbReference>
<dbReference type="InterPro" id="IPR011042">
    <property type="entry name" value="6-blade_b-propeller_TolB-like"/>
</dbReference>
<comment type="subcellular location">
    <subcellularLocation>
        <location evidence="1">Secreted</location>
    </subcellularLocation>
</comment>
<dbReference type="PANTHER" id="PTHR10009">
    <property type="entry name" value="PROTEIN YELLOW-RELATED"/>
    <property type="match status" value="1"/>
</dbReference>
<dbReference type="InterPro" id="IPR017996">
    <property type="entry name" value="MRJP/yellow-related"/>
</dbReference>
<dbReference type="Proteomes" id="UP000005204">
    <property type="component" value="Unassembled WGS sequence"/>
</dbReference>
<keyword evidence="4 5" id="KW-0732">Signal</keyword>
<accession>A0A8R2M3D6</accession>
<dbReference type="GeneID" id="101741665"/>
<evidence type="ECO:0000256" key="1">
    <source>
        <dbReference type="ARBA" id="ARBA00004613"/>
    </source>
</evidence>
<evidence type="ECO:0000313" key="7">
    <source>
        <dbReference type="Proteomes" id="UP000005204"/>
    </source>
</evidence>
<dbReference type="Gene3D" id="2.120.10.30">
    <property type="entry name" value="TolB, C-terminal domain"/>
    <property type="match status" value="1"/>
</dbReference>
<evidence type="ECO:0000256" key="5">
    <source>
        <dbReference type="SAM" id="SignalP"/>
    </source>
</evidence>
<dbReference type="PANTHER" id="PTHR10009:SF18">
    <property type="entry name" value="PROTEIN YELLOW-LIKE PROTEIN"/>
    <property type="match status" value="1"/>
</dbReference>
<dbReference type="EnsemblMetazoa" id="XM_038017048.1">
    <property type="protein sequence ID" value="XP_037872976.1"/>
    <property type="gene ID" value="LOC101741665"/>
</dbReference>
<organism evidence="6 7">
    <name type="scientific">Bombyx mori</name>
    <name type="common">Silk moth</name>
    <dbReference type="NCBI Taxonomy" id="7091"/>
    <lineage>
        <taxon>Eukaryota</taxon>
        <taxon>Metazoa</taxon>
        <taxon>Ecdysozoa</taxon>
        <taxon>Arthropoda</taxon>
        <taxon>Hexapoda</taxon>
        <taxon>Insecta</taxon>
        <taxon>Pterygota</taxon>
        <taxon>Neoptera</taxon>
        <taxon>Endopterygota</taxon>
        <taxon>Lepidoptera</taxon>
        <taxon>Glossata</taxon>
        <taxon>Ditrysia</taxon>
        <taxon>Bombycoidea</taxon>
        <taxon>Bombycidae</taxon>
        <taxon>Bombycinae</taxon>
        <taxon>Bombyx</taxon>
    </lineage>
</organism>
<evidence type="ECO:0000256" key="4">
    <source>
        <dbReference type="ARBA" id="ARBA00022729"/>
    </source>
</evidence>
<dbReference type="KEGG" id="bmor:101741665"/>
<evidence type="ECO:0000313" key="6">
    <source>
        <dbReference type="EnsemblMetazoa" id="XP_037872976.1"/>
    </source>
</evidence>
<dbReference type="GO" id="GO:0005576">
    <property type="term" value="C:extracellular region"/>
    <property type="evidence" value="ECO:0007669"/>
    <property type="project" value="UniProtKB-SubCell"/>
</dbReference>
<dbReference type="Pfam" id="PF03022">
    <property type="entry name" value="MRJP"/>
    <property type="match status" value="2"/>
</dbReference>
<name>A0A8R2M3D6_BOMMO</name>
<dbReference type="AlphaFoldDB" id="A0A8R2M3D6"/>
<reference evidence="7" key="1">
    <citation type="journal article" date="2008" name="Insect Biochem. Mol. Biol.">
        <title>The genome of a lepidopteran model insect, the silkworm Bombyx mori.</title>
        <authorList>
            <consortium name="International Silkworm Genome Consortium"/>
        </authorList>
    </citation>
    <scope>NUCLEOTIDE SEQUENCE [LARGE SCALE GENOMIC DNA]</scope>
    <source>
        <strain evidence="7">p50T</strain>
    </source>
</reference>
<feature type="signal peptide" evidence="5">
    <location>
        <begin position="1"/>
        <end position="17"/>
    </location>
</feature>